<comment type="caution">
    <text evidence="2">The sequence shown here is derived from an EMBL/GenBank/DDBJ whole genome shotgun (WGS) entry which is preliminary data.</text>
</comment>
<feature type="region of interest" description="Disordered" evidence="1">
    <location>
        <begin position="32"/>
        <end position="104"/>
    </location>
</feature>
<gene>
    <name evidence="2" type="ORF">Tci_879907</name>
</gene>
<protein>
    <submittedName>
        <fullName evidence="2">Uncharacterized protein</fullName>
    </submittedName>
</protein>
<name>A0A699TEU4_TANCI</name>
<feature type="non-terminal residue" evidence="2">
    <location>
        <position position="1"/>
    </location>
</feature>
<accession>A0A699TEU4</accession>
<evidence type="ECO:0000313" key="2">
    <source>
        <dbReference type="EMBL" id="GFD07938.1"/>
    </source>
</evidence>
<dbReference type="EMBL" id="BKCJ011234822">
    <property type="protein sequence ID" value="GFD07938.1"/>
    <property type="molecule type" value="Genomic_DNA"/>
</dbReference>
<reference evidence="2" key="1">
    <citation type="journal article" date="2019" name="Sci. Rep.">
        <title>Draft genome of Tanacetum cinerariifolium, the natural source of mosquito coil.</title>
        <authorList>
            <person name="Yamashiro T."/>
            <person name="Shiraishi A."/>
            <person name="Satake H."/>
            <person name="Nakayama K."/>
        </authorList>
    </citation>
    <scope>NUCLEOTIDE SEQUENCE</scope>
</reference>
<evidence type="ECO:0000256" key="1">
    <source>
        <dbReference type="SAM" id="MobiDB-lite"/>
    </source>
</evidence>
<dbReference type="AlphaFoldDB" id="A0A699TEU4"/>
<organism evidence="2">
    <name type="scientific">Tanacetum cinerariifolium</name>
    <name type="common">Dalmatian daisy</name>
    <name type="synonym">Chrysanthemum cinerariifolium</name>
    <dbReference type="NCBI Taxonomy" id="118510"/>
    <lineage>
        <taxon>Eukaryota</taxon>
        <taxon>Viridiplantae</taxon>
        <taxon>Streptophyta</taxon>
        <taxon>Embryophyta</taxon>
        <taxon>Tracheophyta</taxon>
        <taxon>Spermatophyta</taxon>
        <taxon>Magnoliopsida</taxon>
        <taxon>eudicotyledons</taxon>
        <taxon>Gunneridae</taxon>
        <taxon>Pentapetalae</taxon>
        <taxon>asterids</taxon>
        <taxon>campanulids</taxon>
        <taxon>Asterales</taxon>
        <taxon>Asteraceae</taxon>
        <taxon>Asteroideae</taxon>
        <taxon>Anthemideae</taxon>
        <taxon>Anthemidinae</taxon>
        <taxon>Tanacetum</taxon>
    </lineage>
</organism>
<proteinExistence type="predicted"/>
<sequence length="104" mass="11023">MEEPVVATDLSGVPSTIERSPLDFANEARASDHGTMALEVPQPKDVPATSTPKAGQAKEVAATDPFAATKSRKRGHDGAYVNAPLKVLRRDHADPRATGNLPRP</sequence>